<accession>A0A9X0BJA8</accession>
<feature type="region of interest" description="Disordered" evidence="1">
    <location>
        <begin position="401"/>
        <end position="639"/>
    </location>
</feature>
<organism evidence="2 3">
    <name type="scientific">Penicillium diatomitis</name>
    <dbReference type="NCBI Taxonomy" id="2819901"/>
    <lineage>
        <taxon>Eukaryota</taxon>
        <taxon>Fungi</taxon>
        <taxon>Dikarya</taxon>
        <taxon>Ascomycota</taxon>
        <taxon>Pezizomycotina</taxon>
        <taxon>Eurotiomycetes</taxon>
        <taxon>Eurotiomycetidae</taxon>
        <taxon>Eurotiales</taxon>
        <taxon>Aspergillaceae</taxon>
        <taxon>Penicillium</taxon>
    </lineage>
</organism>
<feature type="region of interest" description="Disordered" evidence="1">
    <location>
        <begin position="262"/>
        <end position="291"/>
    </location>
</feature>
<feature type="compositionally biased region" description="Polar residues" evidence="1">
    <location>
        <begin position="277"/>
        <end position="291"/>
    </location>
</feature>
<proteinExistence type="predicted"/>
<feature type="compositionally biased region" description="Polar residues" evidence="1">
    <location>
        <begin position="550"/>
        <end position="566"/>
    </location>
</feature>
<dbReference type="AlphaFoldDB" id="A0A9X0BJA8"/>
<evidence type="ECO:0000313" key="2">
    <source>
        <dbReference type="EMBL" id="KAJ5469284.1"/>
    </source>
</evidence>
<feature type="region of interest" description="Disordered" evidence="1">
    <location>
        <begin position="88"/>
        <end position="107"/>
    </location>
</feature>
<feature type="compositionally biased region" description="Acidic residues" evidence="1">
    <location>
        <begin position="626"/>
        <end position="636"/>
    </location>
</feature>
<dbReference type="Proteomes" id="UP001148312">
    <property type="component" value="Unassembled WGS sequence"/>
</dbReference>
<feature type="compositionally biased region" description="Polar residues" evidence="1">
    <location>
        <begin position="581"/>
        <end position="601"/>
    </location>
</feature>
<gene>
    <name evidence="2" type="ORF">N7539_008902</name>
</gene>
<dbReference type="GeneID" id="81628747"/>
<evidence type="ECO:0000313" key="3">
    <source>
        <dbReference type="Proteomes" id="UP001148312"/>
    </source>
</evidence>
<feature type="compositionally biased region" description="Low complexity" evidence="1">
    <location>
        <begin position="506"/>
        <end position="520"/>
    </location>
</feature>
<reference evidence="2" key="1">
    <citation type="submission" date="2022-12" db="EMBL/GenBank/DDBJ databases">
        <authorList>
            <person name="Petersen C."/>
        </authorList>
    </citation>
    <scope>NUCLEOTIDE SEQUENCE</scope>
    <source>
        <strain evidence="2">IBT 30728</strain>
    </source>
</reference>
<protein>
    <submittedName>
        <fullName evidence="2">Uncharacterized protein</fullName>
    </submittedName>
</protein>
<name>A0A9X0BJA8_9EURO</name>
<sequence length="709" mass="76967">MTSSTTFVKTKPHAVLGMDTISFPVMTYSGALPKSSLEDLYHHSRRQPNMESTAKEAALQSNYTFGNSTHSQVMGSSSLTTFDFRVLPPPDEVFPSQPESADSPQGVPRIGLALGSPRMLDHRDDLSPPQFRTEIFTKQQVVAPSISRKPSKWKKIGGLFKAKNALAVPVPHLGDSAAQVPRLQVNDGAPERLSTDEWPKFGPNFTGAGSSQNGLLLAVDIPAAQMERYSVMFDQVMRQNGQRPSLLTRRRKTLDNLRVPSNEAFLSTKRPPVPQRRATSPGRSNFSLFPSTQPAKVIQGPGTQNFSRGPSPLPRSNTLPVDTCSDIGEQTPRPTPDDFTDGPWDISRVRRIFGSPQSTPRGSLDKALPNIKSKLPAQTTHLQGGSSLSVAHNMQDIAGRSRCDSIQSDTGEAKVLPPTLPFADPARPSSSDDQAKKRLALPGTKSRRRSYSLGPPRTSATSPGTVKPPQGNPAHRFQSSDKAASSQTSTPPHQQRKGSLQTTMMQQVCSSEQSSSPKQSMIHKTSASPPTQLPKPITKPVTKAGRPQLQIATNTRMRPTLQIPNNSLSDSSATRSLSQLRPNTNTSSLSTQSHQAHSPTINIRAPSPHSAGSSGILSPRMPLATDPDEIDEEETDQSSKLPVVEVSIARSVSVSRAKRQILVPVGARVDTLLPKERVVERGPMMPRIMDTSIRSKHAVSQHLQVESFL</sequence>
<evidence type="ECO:0000256" key="1">
    <source>
        <dbReference type="SAM" id="MobiDB-lite"/>
    </source>
</evidence>
<reference evidence="2" key="2">
    <citation type="journal article" date="2023" name="IMA Fungus">
        <title>Comparative genomic study of the Penicillium genus elucidates a diverse pangenome and 15 lateral gene transfer events.</title>
        <authorList>
            <person name="Petersen C."/>
            <person name="Sorensen T."/>
            <person name="Nielsen M.R."/>
            <person name="Sondergaard T.E."/>
            <person name="Sorensen J.L."/>
            <person name="Fitzpatrick D.A."/>
            <person name="Frisvad J.C."/>
            <person name="Nielsen K.L."/>
        </authorList>
    </citation>
    <scope>NUCLEOTIDE SEQUENCE</scope>
    <source>
        <strain evidence="2">IBT 30728</strain>
    </source>
</reference>
<dbReference type="RefSeq" id="XP_056785874.1">
    <property type="nucleotide sequence ID" value="XM_056938497.1"/>
</dbReference>
<keyword evidence="3" id="KW-1185">Reference proteome</keyword>
<dbReference type="EMBL" id="JAPWDQ010000015">
    <property type="protein sequence ID" value="KAJ5469284.1"/>
    <property type="molecule type" value="Genomic_DNA"/>
</dbReference>
<feature type="compositionally biased region" description="Low complexity" evidence="1">
    <location>
        <begin position="567"/>
        <end position="580"/>
    </location>
</feature>
<feature type="compositionally biased region" description="Polar residues" evidence="1">
    <location>
        <begin position="480"/>
        <end position="505"/>
    </location>
</feature>
<comment type="caution">
    <text evidence="2">The sequence shown here is derived from an EMBL/GenBank/DDBJ whole genome shotgun (WGS) entry which is preliminary data.</text>
</comment>